<proteinExistence type="predicted"/>
<name>A0A943FZH7_9FIRM</name>
<evidence type="ECO:0000313" key="2">
    <source>
        <dbReference type="Proteomes" id="UP000733372"/>
    </source>
</evidence>
<dbReference type="EMBL" id="JAGZAM010000007">
    <property type="protein sequence ID" value="MBS5687419.1"/>
    <property type="molecule type" value="Genomic_DNA"/>
</dbReference>
<protein>
    <submittedName>
        <fullName evidence="1">Uncharacterized protein</fullName>
    </submittedName>
</protein>
<gene>
    <name evidence="1" type="ORF">KHW66_05060</name>
</gene>
<dbReference type="AlphaFoldDB" id="A0A943FZH7"/>
<comment type="caution">
    <text evidence="1">The sequence shown here is derived from an EMBL/GenBank/DDBJ whole genome shotgun (WGS) entry which is preliminary data.</text>
</comment>
<sequence length="51" mass="5859">MNDLQIFSNPEFGRVRTVELGSRIDQLRIVAFGLPAFDQIMADIFTTEKKE</sequence>
<accession>A0A943FZH7</accession>
<reference evidence="1" key="1">
    <citation type="submission" date="2021-02" db="EMBL/GenBank/DDBJ databases">
        <title>Infant gut strain persistence is associated with maternal origin, phylogeny, and functional potential including surface adhesion and iron acquisition.</title>
        <authorList>
            <person name="Lou Y.C."/>
        </authorList>
    </citation>
    <scope>NUCLEOTIDE SEQUENCE</scope>
    <source>
        <strain evidence="1">L3_101_367G1_dasL3_101_367G1_metabat.metabat.26</strain>
    </source>
</reference>
<dbReference type="Proteomes" id="UP000733372">
    <property type="component" value="Unassembled WGS sequence"/>
</dbReference>
<organism evidence="1 2">
    <name type="scientific">Faecalibacterium prausnitzii</name>
    <dbReference type="NCBI Taxonomy" id="853"/>
    <lineage>
        <taxon>Bacteria</taxon>
        <taxon>Bacillati</taxon>
        <taxon>Bacillota</taxon>
        <taxon>Clostridia</taxon>
        <taxon>Eubacteriales</taxon>
        <taxon>Oscillospiraceae</taxon>
        <taxon>Faecalibacterium</taxon>
    </lineage>
</organism>
<evidence type="ECO:0000313" key="1">
    <source>
        <dbReference type="EMBL" id="MBS5687419.1"/>
    </source>
</evidence>